<keyword evidence="1 3" id="KW-0238">DNA-binding</keyword>
<dbReference type="SMART" id="SM00448">
    <property type="entry name" value="REC"/>
    <property type="match status" value="1"/>
</dbReference>
<comment type="caution">
    <text evidence="6">The sequence shown here is derived from an EMBL/GenBank/DDBJ whole genome shotgun (WGS) entry which is preliminary data.</text>
</comment>
<evidence type="ECO:0000259" key="5">
    <source>
        <dbReference type="PROSITE" id="PS51755"/>
    </source>
</evidence>
<dbReference type="InterPro" id="IPR001867">
    <property type="entry name" value="OmpR/PhoB-type_DNA-bd"/>
</dbReference>
<feature type="domain" description="OmpR/PhoB-type" evidence="5">
    <location>
        <begin position="124"/>
        <end position="218"/>
    </location>
</feature>
<sequence length="218" mass="24324">MRILLIEDEPALGDAVATHLKRSNHAVDWVQRLDDADAALRAVDYGLVLLDLHLPDGRGLDLLRQLRKADDKRPVIILTARDQIRDRIEGLNAGADDYIVKPFDLDELVARILAVQRRSAEKASPTFRAGNLTIDQAARKVWRDGDEVQLTAREWALLECLAQRAGATLSKAQLEEALYAFGAEVESNAVEVFVSRLRKKLGADAIHTVRGLGYRLER</sequence>
<dbReference type="EMBL" id="LPWF01000023">
    <property type="protein sequence ID" value="ODR98315.1"/>
    <property type="molecule type" value="Genomic_DNA"/>
</dbReference>
<evidence type="ECO:0000313" key="6">
    <source>
        <dbReference type="EMBL" id="ODR98315.1"/>
    </source>
</evidence>
<dbReference type="SMART" id="SM00862">
    <property type="entry name" value="Trans_reg_C"/>
    <property type="match status" value="1"/>
</dbReference>
<dbReference type="InterPro" id="IPR011006">
    <property type="entry name" value="CheY-like_superfamily"/>
</dbReference>
<evidence type="ECO:0000256" key="2">
    <source>
        <dbReference type="PROSITE-ProRule" id="PRU00169"/>
    </source>
</evidence>
<dbReference type="STRING" id="1774969.AUC69_10600"/>
<dbReference type="PANTHER" id="PTHR48111">
    <property type="entry name" value="REGULATOR OF RPOS"/>
    <property type="match status" value="1"/>
</dbReference>
<dbReference type="InterPro" id="IPR036388">
    <property type="entry name" value="WH-like_DNA-bd_sf"/>
</dbReference>
<dbReference type="InterPro" id="IPR039420">
    <property type="entry name" value="WalR-like"/>
</dbReference>
<organism evidence="6 7">
    <name type="scientific">Methyloceanibacter superfactus</name>
    <dbReference type="NCBI Taxonomy" id="1774969"/>
    <lineage>
        <taxon>Bacteria</taxon>
        <taxon>Pseudomonadati</taxon>
        <taxon>Pseudomonadota</taxon>
        <taxon>Alphaproteobacteria</taxon>
        <taxon>Hyphomicrobiales</taxon>
        <taxon>Hyphomicrobiaceae</taxon>
        <taxon>Methyloceanibacter</taxon>
    </lineage>
</organism>
<reference evidence="6 7" key="1">
    <citation type="journal article" date="2016" name="Environ. Microbiol.">
        <title>New Methyloceanibacter diversity from North Sea sediments includes methanotroph containing solely the soluble methane monooxygenase.</title>
        <authorList>
            <person name="Vekeman B."/>
            <person name="Kerckhof F.M."/>
            <person name="Cremers G."/>
            <person name="de Vos P."/>
            <person name="Vandamme P."/>
            <person name="Boon N."/>
            <person name="Op den Camp H.J."/>
            <person name="Heylen K."/>
        </authorList>
    </citation>
    <scope>NUCLEOTIDE SEQUENCE [LARGE SCALE GENOMIC DNA]</scope>
    <source>
        <strain evidence="6 7">R-67175</strain>
    </source>
</reference>
<dbReference type="Pfam" id="PF00486">
    <property type="entry name" value="Trans_reg_C"/>
    <property type="match status" value="1"/>
</dbReference>
<dbReference type="SUPFAM" id="SSF52172">
    <property type="entry name" value="CheY-like"/>
    <property type="match status" value="1"/>
</dbReference>
<dbReference type="CDD" id="cd00383">
    <property type="entry name" value="trans_reg_C"/>
    <property type="match status" value="1"/>
</dbReference>
<proteinExistence type="predicted"/>
<evidence type="ECO:0000259" key="4">
    <source>
        <dbReference type="PROSITE" id="PS50110"/>
    </source>
</evidence>
<feature type="modified residue" description="4-aspartylphosphate" evidence="2">
    <location>
        <position position="51"/>
    </location>
</feature>
<dbReference type="Pfam" id="PF00072">
    <property type="entry name" value="Response_reg"/>
    <property type="match status" value="1"/>
</dbReference>
<feature type="DNA-binding region" description="OmpR/PhoB-type" evidence="3">
    <location>
        <begin position="124"/>
        <end position="218"/>
    </location>
</feature>
<dbReference type="PROSITE" id="PS51755">
    <property type="entry name" value="OMPR_PHOB"/>
    <property type="match status" value="1"/>
</dbReference>
<dbReference type="GO" id="GO:0006355">
    <property type="term" value="P:regulation of DNA-templated transcription"/>
    <property type="evidence" value="ECO:0007669"/>
    <property type="project" value="InterPro"/>
</dbReference>
<dbReference type="GO" id="GO:0005829">
    <property type="term" value="C:cytosol"/>
    <property type="evidence" value="ECO:0007669"/>
    <property type="project" value="TreeGrafter"/>
</dbReference>
<dbReference type="InterPro" id="IPR001789">
    <property type="entry name" value="Sig_transdc_resp-reg_receiver"/>
</dbReference>
<dbReference type="Gene3D" id="3.40.50.2300">
    <property type="match status" value="1"/>
</dbReference>
<dbReference type="GO" id="GO:0000156">
    <property type="term" value="F:phosphorelay response regulator activity"/>
    <property type="evidence" value="ECO:0007669"/>
    <property type="project" value="TreeGrafter"/>
</dbReference>
<keyword evidence="2" id="KW-0597">Phosphoprotein</keyword>
<gene>
    <name evidence="6" type="ORF">AUC69_10600</name>
</gene>
<dbReference type="Gene3D" id="6.10.250.690">
    <property type="match status" value="1"/>
</dbReference>
<dbReference type="Gene3D" id="1.10.10.10">
    <property type="entry name" value="Winged helix-like DNA-binding domain superfamily/Winged helix DNA-binding domain"/>
    <property type="match status" value="1"/>
</dbReference>
<evidence type="ECO:0000256" key="1">
    <source>
        <dbReference type="ARBA" id="ARBA00023125"/>
    </source>
</evidence>
<dbReference type="AlphaFoldDB" id="A0A1E3VXM9"/>
<keyword evidence="7" id="KW-1185">Reference proteome</keyword>
<dbReference type="PROSITE" id="PS50110">
    <property type="entry name" value="RESPONSE_REGULATORY"/>
    <property type="match status" value="1"/>
</dbReference>
<protein>
    <submittedName>
        <fullName evidence="6">Two-component system response regulator</fullName>
    </submittedName>
</protein>
<feature type="domain" description="Response regulatory" evidence="4">
    <location>
        <begin position="2"/>
        <end position="116"/>
    </location>
</feature>
<dbReference type="GO" id="GO:0000976">
    <property type="term" value="F:transcription cis-regulatory region binding"/>
    <property type="evidence" value="ECO:0007669"/>
    <property type="project" value="TreeGrafter"/>
</dbReference>
<dbReference type="OrthoDB" id="9802426at2"/>
<dbReference type="RefSeq" id="WP_069441539.1">
    <property type="nucleotide sequence ID" value="NZ_LPWF01000023.1"/>
</dbReference>
<evidence type="ECO:0000256" key="3">
    <source>
        <dbReference type="PROSITE-ProRule" id="PRU01091"/>
    </source>
</evidence>
<accession>A0A1E3VXM9</accession>
<name>A0A1E3VXM9_9HYPH</name>
<dbReference type="GO" id="GO:0032993">
    <property type="term" value="C:protein-DNA complex"/>
    <property type="evidence" value="ECO:0007669"/>
    <property type="project" value="TreeGrafter"/>
</dbReference>
<evidence type="ECO:0000313" key="7">
    <source>
        <dbReference type="Proteomes" id="UP000094472"/>
    </source>
</evidence>
<dbReference type="Proteomes" id="UP000094472">
    <property type="component" value="Unassembled WGS sequence"/>
</dbReference>
<dbReference type="PANTHER" id="PTHR48111:SF36">
    <property type="entry name" value="TRANSCRIPTIONAL REGULATORY PROTEIN CUTR"/>
    <property type="match status" value="1"/>
</dbReference>